<evidence type="ECO:0000256" key="1">
    <source>
        <dbReference type="ARBA" id="ARBA00009922"/>
    </source>
</evidence>
<evidence type="ECO:0000313" key="13">
    <source>
        <dbReference type="EMBL" id="WWP22101.1"/>
    </source>
</evidence>
<dbReference type="GO" id="GO:0003677">
    <property type="term" value="F:DNA binding"/>
    <property type="evidence" value="ECO:0007669"/>
    <property type="project" value="UniProtKB-KW"/>
</dbReference>
<evidence type="ECO:0000256" key="5">
    <source>
        <dbReference type="ARBA" id="ARBA00022840"/>
    </source>
</evidence>
<keyword evidence="2 11" id="KW-0547">Nucleotide-binding</keyword>
<organism evidence="13 14">
    <name type="scientific">Paenibacillus amylolyticus</name>
    <dbReference type="NCBI Taxonomy" id="1451"/>
    <lineage>
        <taxon>Bacteria</taxon>
        <taxon>Bacillati</taxon>
        <taxon>Bacillota</taxon>
        <taxon>Bacilli</taxon>
        <taxon>Bacillales</taxon>
        <taxon>Paenibacillaceae</taxon>
        <taxon>Paenibacillus</taxon>
    </lineage>
</organism>
<protein>
    <recommendedName>
        <fullName evidence="9">DNA 3'-5' helicase</fullName>
        <ecNumber evidence="9">5.6.2.4</ecNumber>
    </recommendedName>
</protein>
<keyword evidence="5 11" id="KW-0067">ATP-binding</keyword>
<name>A0ABD8AXW4_PAEAM</name>
<dbReference type="CDD" id="cd17932">
    <property type="entry name" value="DEXQc_UvrD"/>
    <property type="match status" value="1"/>
</dbReference>
<dbReference type="InterPro" id="IPR000212">
    <property type="entry name" value="DNA_helicase_UvrD/REP"/>
</dbReference>
<keyword evidence="4 11" id="KW-0347">Helicase</keyword>
<dbReference type="EMBL" id="CP145892">
    <property type="protein sequence ID" value="WWP22101.1"/>
    <property type="molecule type" value="Genomic_DNA"/>
</dbReference>
<accession>A0ABD8AXW4</accession>
<evidence type="ECO:0000256" key="7">
    <source>
        <dbReference type="ARBA" id="ARBA00023235"/>
    </source>
</evidence>
<dbReference type="PANTHER" id="PTHR11070">
    <property type="entry name" value="UVRD / RECB / PCRA DNA HELICASE FAMILY MEMBER"/>
    <property type="match status" value="1"/>
</dbReference>
<evidence type="ECO:0000256" key="2">
    <source>
        <dbReference type="ARBA" id="ARBA00022741"/>
    </source>
</evidence>
<comment type="similarity">
    <text evidence="1">Belongs to the helicase family. UvrD subfamily.</text>
</comment>
<dbReference type="GO" id="GO:0005524">
    <property type="term" value="F:ATP binding"/>
    <property type="evidence" value="ECO:0007669"/>
    <property type="project" value="UniProtKB-UniRule"/>
</dbReference>
<dbReference type="Proteomes" id="UP001364764">
    <property type="component" value="Chromosome"/>
</dbReference>
<feature type="binding site" evidence="11">
    <location>
        <begin position="32"/>
        <end position="39"/>
    </location>
    <ligand>
        <name>ATP</name>
        <dbReference type="ChEBI" id="CHEBI:30616"/>
    </ligand>
</feature>
<dbReference type="EC" id="5.6.2.4" evidence="9"/>
<keyword evidence="3 11" id="KW-0378">Hydrolase</keyword>
<dbReference type="SUPFAM" id="SSF52540">
    <property type="entry name" value="P-loop containing nucleoside triphosphate hydrolases"/>
    <property type="match status" value="1"/>
</dbReference>
<evidence type="ECO:0000256" key="8">
    <source>
        <dbReference type="ARBA" id="ARBA00034617"/>
    </source>
</evidence>
<dbReference type="Pfam" id="PF13361">
    <property type="entry name" value="UvrD_C"/>
    <property type="match status" value="2"/>
</dbReference>
<dbReference type="InterPro" id="IPR013986">
    <property type="entry name" value="DExx_box_DNA_helicase_dom_sf"/>
</dbReference>
<gene>
    <name evidence="13" type="ORF">V6668_07990</name>
</gene>
<keyword evidence="6" id="KW-0238">DNA-binding</keyword>
<feature type="domain" description="UvrD-like helicase ATP-binding" evidence="12">
    <location>
        <begin position="11"/>
        <end position="286"/>
    </location>
</feature>
<evidence type="ECO:0000259" key="12">
    <source>
        <dbReference type="PROSITE" id="PS51198"/>
    </source>
</evidence>
<evidence type="ECO:0000313" key="14">
    <source>
        <dbReference type="Proteomes" id="UP001364764"/>
    </source>
</evidence>
<comment type="catalytic activity">
    <reaction evidence="8">
        <text>Couples ATP hydrolysis with the unwinding of duplex DNA by translocating in the 3'-5' direction.</text>
        <dbReference type="EC" id="5.6.2.4"/>
    </reaction>
</comment>
<dbReference type="GeneID" id="93475397"/>
<evidence type="ECO:0000256" key="4">
    <source>
        <dbReference type="ARBA" id="ARBA00022806"/>
    </source>
</evidence>
<dbReference type="GO" id="GO:0043138">
    <property type="term" value="F:3'-5' DNA helicase activity"/>
    <property type="evidence" value="ECO:0007669"/>
    <property type="project" value="UniProtKB-EC"/>
</dbReference>
<dbReference type="AlphaFoldDB" id="A0ABD8AXW4"/>
<dbReference type="InterPro" id="IPR027417">
    <property type="entry name" value="P-loop_NTPase"/>
</dbReference>
<dbReference type="PROSITE" id="PS51198">
    <property type="entry name" value="UVRD_HELICASE_ATP_BIND"/>
    <property type="match status" value="1"/>
</dbReference>
<evidence type="ECO:0000256" key="10">
    <source>
        <dbReference type="ARBA" id="ARBA00048988"/>
    </source>
</evidence>
<dbReference type="PANTHER" id="PTHR11070:SF2">
    <property type="entry name" value="ATP-DEPENDENT DNA HELICASE SRS2"/>
    <property type="match status" value="1"/>
</dbReference>
<comment type="catalytic activity">
    <reaction evidence="10">
        <text>ATP + H2O = ADP + phosphate + H(+)</text>
        <dbReference type="Rhea" id="RHEA:13065"/>
        <dbReference type="ChEBI" id="CHEBI:15377"/>
        <dbReference type="ChEBI" id="CHEBI:15378"/>
        <dbReference type="ChEBI" id="CHEBI:30616"/>
        <dbReference type="ChEBI" id="CHEBI:43474"/>
        <dbReference type="ChEBI" id="CHEBI:456216"/>
        <dbReference type="EC" id="5.6.2.4"/>
    </reaction>
</comment>
<evidence type="ECO:0000256" key="6">
    <source>
        <dbReference type="ARBA" id="ARBA00023125"/>
    </source>
</evidence>
<dbReference type="GO" id="GO:0016787">
    <property type="term" value="F:hydrolase activity"/>
    <property type="evidence" value="ECO:0007669"/>
    <property type="project" value="UniProtKB-UniRule"/>
</dbReference>
<reference evidence="13 14" key="1">
    <citation type="submission" date="2024-02" db="EMBL/GenBank/DDBJ databases">
        <title>Complete sequences of two Paenibacillus sp. strains and one Lysinibacillus strain isolated from the environment on STAA medium highlight biotechnological potential.</title>
        <authorList>
            <person name="Attere S.A."/>
            <person name="Piche L.C."/>
            <person name="Intertaglia L."/>
            <person name="Lami R."/>
            <person name="Charette S.J."/>
            <person name="Vincent A.T."/>
        </authorList>
    </citation>
    <scope>NUCLEOTIDE SEQUENCE [LARGE SCALE GENOMIC DNA]</scope>
    <source>
        <strain evidence="13 14">Y5S-7</strain>
    </source>
</reference>
<sequence>MSSSYIEKLLQIKKDPHQHEAFTSKTNTVVIAGPGSGKTTVLTLKIMSLLHDAIAEPRGLACITYSRAAAREFEERLLSYGYQPKSNVFLGTVHAFCISEVIAPFAHLSIYEIPLPLKIISEKERKLLFNEVCRVLHISNDDLKIEEMDKERNLIIEGISKVHIPSYDLALRVALEFEDRLHASGRIDYIDVVKCSTLIIQKEKYVRDCLEAKFPWILIDEYQDLGKPLHEMVLSLFNLTKIKFFAVGDPNQSIYSFAGAIPDYLLELSALREMSSIELLTNFRSNQGIIDAYTLAMPPASIKNYKAGSRFNEEAEFKFVTCNEGLEDQYRKVVASIIPECIQNDVPYREICVLVGSNDNAKKLGELFQSEDIPYYINKRKDFEITEIVKWLIGCANWCLDSTKESFSDLYLFWANIFGVHKGHSITNDVVKQKLFYAALTQSKQASDNLSDWLDCIDEQVQLLDLLFESDFYSDEHENLKKLKELAYDGEFQDFSLKNFVGILKSSDRVTISTRHSSKGLEFEVVILLGLEDGSFPFFKSINSKDPSKLEEEFRVFFVCISRAKRACYLVRSLKQRNKYGRIFDKEPSRFWTMLYDVYGD</sequence>
<proteinExistence type="inferred from homology"/>
<keyword evidence="7" id="KW-0413">Isomerase</keyword>
<dbReference type="Gene3D" id="1.10.486.10">
    <property type="entry name" value="PCRA, domain 4"/>
    <property type="match status" value="1"/>
</dbReference>
<dbReference type="Gene3D" id="3.40.50.300">
    <property type="entry name" value="P-loop containing nucleotide triphosphate hydrolases"/>
    <property type="match status" value="3"/>
</dbReference>
<dbReference type="Pfam" id="PF00580">
    <property type="entry name" value="UvrD-helicase"/>
    <property type="match status" value="1"/>
</dbReference>
<dbReference type="InterPro" id="IPR014017">
    <property type="entry name" value="DNA_helicase_UvrD-like_C"/>
</dbReference>
<dbReference type="InterPro" id="IPR014016">
    <property type="entry name" value="UvrD-like_ATP-bd"/>
</dbReference>
<evidence type="ECO:0000256" key="9">
    <source>
        <dbReference type="ARBA" id="ARBA00034808"/>
    </source>
</evidence>
<evidence type="ECO:0000256" key="11">
    <source>
        <dbReference type="PROSITE-ProRule" id="PRU00560"/>
    </source>
</evidence>
<evidence type="ECO:0000256" key="3">
    <source>
        <dbReference type="ARBA" id="ARBA00022801"/>
    </source>
</evidence>
<dbReference type="Gene3D" id="1.10.10.160">
    <property type="match status" value="1"/>
</dbReference>
<dbReference type="RefSeq" id="WP_338708101.1">
    <property type="nucleotide sequence ID" value="NZ_CP145892.1"/>
</dbReference>